<dbReference type="GO" id="GO:0004553">
    <property type="term" value="F:hydrolase activity, hydrolyzing O-glycosyl compounds"/>
    <property type="evidence" value="ECO:0007669"/>
    <property type="project" value="InterPro"/>
</dbReference>
<dbReference type="AlphaFoldDB" id="A0A3M5E7L1"/>
<dbReference type="Proteomes" id="UP000270834">
    <property type="component" value="Unassembled WGS sequence"/>
</dbReference>
<dbReference type="SUPFAM" id="SSF48435">
    <property type="entry name" value="Bacterial muramidases"/>
    <property type="match status" value="1"/>
</dbReference>
<dbReference type="Gene3D" id="1.25.20.10">
    <property type="entry name" value="Bacterial muramidases"/>
    <property type="match status" value="1"/>
</dbReference>
<gene>
    <name evidence="3" type="ORF">ALP65_00716</name>
</gene>
<evidence type="ECO:0008006" key="5">
    <source>
        <dbReference type="Google" id="ProtNLM"/>
    </source>
</evidence>
<evidence type="ECO:0000256" key="2">
    <source>
        <dbReference type="SAM" id="SignalP"/>
    </source>
</evidence>
<feature type="chain" id="PRO_5018168166" description="Lytic murein transglycosylase" evidence="2">
    <location>
        <begin position="25"/>
        <end position="143"/>
    </location>
</feature>
<evidence type="ECO:0000256" key="1">
    <source>
        <dbReference type="ARBA" id="ARBA00022729"/>
    </source>
</evidence>
<accession>A0A3M5E7L1</accession>
<keyword evidence="1 2" id="KW-0732">Signal</keyword>
<name>A0A3M5E7L1_PSEAI</name>
<reference evidence="3 4" key="1">
    <citation type="submission" date="2018-08" db="EMBL/GenBank/DDBJ databases">
        <title>Recombination of ecologically and evolutionarily significant loci maintains genetic cohesion in the Pseudomonas syringae species complex.</title>
        <authorList>
            <person name="Dillon M."/>
            <person name="Thakur S."/>
            <person name="Almeida R.N.D."/>
            <person name="Weir B.S."/>
            <person name="Guttman D.S."/>
        </authorList>
    </citation>
    <scope>NUCLEOTIDE SEQUENCE [LARGE SCALE GENOMIC DNA]</scope>
    <source>
        <strain evidence="3 4">ICMP 7846</strain>
    </source>
</reference>
<comment type="caution">
    <text evidence="3">The sequence shown here is derived from an EMBL/GenBank/DDBJ whole genome shotgun (WGS) entry which is preliminary data.</text>
</comment>
<protein>
    <recommendedName>
        <fullName evidence="5">Lytic murein transglycosylase</fullName>
    </recommendedName>
</protein>
<proteinExistence type="predicted"/>
<dbReference type="InterPro" id="IPR008939">
    <property type="entry name" value="Lytic_TGlycosylase_superhlx_U"/>
</dbReference>
<sequence>MRGRLFTLVSCLLLSISSVDAVHAASLTEQRRLYDQAKAALAKGNSAPYMASRSALRDYPLEPYLAYDELTHRLKSASNEEVERFLTEHGDLPQIGWLKLRWLRLLPAWLRDECHEALRRNRWRWFGRQRPPLRRRSWRPRRA</sequence>
<dbReference type="EMBL" id="RBSQ01000431">
    <property type="protein sequence ID" value="RMS58195.1"/>
    <property type="molecule type" value="Genomic_DNA"/>
</dbReference>
<evidence type="ECO:0000313" key="3">
    <source>
        <dbReference type="EMBL" id="RMS58195.1"/>
    </source>
</evidence>
<feature type="signal peptide" evidence="2">
    <location>
        <begin position="1"/>
        <end position="24"/>
    </location>
</feature>
<evidence type="ECO:0000313" key="4">
    <source>
        <dbReference type="Proteomes" id="UP000270834"/>
    </source>
</evidence>
<organism evidence="3 4">
    <name type="scientific">Pseudomonas aeruginosa</name>
    <dbReference type="NCBI Taxonomy" id="287"/>
    <lineage>
        <taxon>Bacteria</taxon>
        <taxon>Pseudomonadati</taxon>
        <taxon>Pseudomonadota</taxon>
        <taxon>Gammaproteobacteria</taxon>
        <taxon>Pseudomonadales</taxon>
        <taxon>Pseudomonadaceae</taxon>
        <taxon>Pseudomonas</taxon>
    </lineage>
</organism>
<dbReference type="GO" id="GO:0042597">
    <property type="term" value="C:periplasmic space"/>
    <property type="evidence" value="ECO:0007669"/>
    <property type="project" value="InterPro"/>
</dbReference>